<dbReference type="InterPro" id="IPR036051">
    <property type="entry name" value="KRAB_dom_sf"/>
</dbReference>
<evidence type="ECO:0000313" key="3">
    <source>
        <dbReference type="EMBL" id="CAD7685649.1"/>
    </source>
</evidence>
<protein>
    <submittedName>
        <fullName evidence="3">(raccoon dog) hypothetical protein</fullName>
    </submittedName>
</protein>
<dbReference type="EMBL" id="CAJHUB010000760">
    <property type="protein sequence ID" value="CAD7685649.1"/>
    <property type="molecule type" value="Genomic_DNA"/>
</dbReference>
<evidence type="ECO:0000259" key="2">
    <source>
        <dbReference type="PROSITE" id="PS50805"/>
    </source>
</evidence>
<keyword evidence="4" id="KW-1185">Reference proteome</keyword>
<dbReference type="PANTHER" id="PTHR23232">
    <property type="entry name" value="KRAB DOMAIN C2H2 ZINC FINGER"/>
    <property type="match status" value="1"/>
</dbReference>
<organism evidence="3 4">
    <name type="scientific">Nyctereutes procyonoides</name>
    <name type="common">Raccoon dog</name>
    <name type="synonym">Canis procyonoides</name>
    <dbReference type="NCBI Taxonomy" id="34880"/>
    <lineage>
        <taxon>Eukaryota</taxon>
        <taxon>Metazoa</taxon>
        <taxon>Chordata</taxon>
        <taxon>Craniata</taxon>
        <taxon>Vertebrata</taxon>
        <taxon>Euteleostomi</taxon>
        <taxon>Mammalia</taxon>
        <taxon>Eutheria</taxon>
        <taxon>Laurasiatheria</taxon>
        <taxon>Carnivora</taxon>
        <taxon>Caniformia</taxon>
        <taxon>Canidae</taxon>
        <taxon>Nyctereutes</taxon>
    </lineage>
</organism>
<dbReference type="Pfam" id="PF01352">
    <property type="entry name" value="KRAB"/>
    <property type="match status" value="1"/>
</dbReference>
<dbReference type="Gene3D" id="6.10.140.140">
    <property type="match status" value="1"/>
</dbReference>
<dbReference type="AlphaFoldDB" id="A0A811ZAA8"/>
<gene>
    <name evidence="3" type="ORF">NYPRO_LOCUS18442</name>
</gene>
<reference evidence="3" key="1">
    <citation type="submission" date="2020-12" db="EMBL/GenBank/DDBJ databases">
        <authorList>
            <consortium name="Molecular Ecology Group"/>
        </authorList>
    </citation>
    <scope>NUCLEOTIDE SEQUENCE</scope>
    <source>
        <strain evidence="3">TBG_1078</strain>
    </source>
</reference>
<dbReference type="CDD" id="cd07765">
    <property type="entry name" value="KRAB_A-box"/>
    <property type="match status" value="1"/>
</dbReference>
<name>A0A811ZAA8_NYCPR</name>
<dbReference type="InterPro" id="IPR001909">
    <property type="entry name" value="KRAB"/>
</dbReference>
<feature type="region of interest" description="Disordered" evidence="1">
    <location>
        <begin position="42"/>
        <end position="74"/>
    </location>
</feature>
<dbReference type="GO" id="GO:0006355">
    <property type="term" value="P:regulation of DNA-templated transcription"/>
    <property type="evidence" value="ECO:0007669"/>
    <property type="project" value="InterPro"/>
</dbReference>
<sequence length="89" mass="10301">MNSMTFEDVAIDFTLEEWALLNSHQRKLYRDVMLENYRNFTSLGSKQKPNVGLNPRTPGSPPEPKADTQPLSHPGIPRFHYFLWLSDIP</sequence>
<evidence type="ECO:0000313" key="4">
    <source>
        <dbReference type="Proteomes" id="UP000645828"/>
    </source>
</evidence>
<dbReference type="SMART" id="SM00349">
    <property type="entry name" value="KRAB"/>
    <property type="match status" value="1"/>
</dbReference>
<dbReference type="PROSITE" id="PS50805">
    <property type="entry name" value="KRAB"/>
    <property type="match status" value="1"/>
</dbReference>
<dbReference type="InterPro" id="IPR050169">
    <property type="entry name" value="Krueppel_C2H2_ZnF"/>
</dbReference>
<accession>A0A811ZAA8</accession>
<dbReference type="Proteomes" id="UP000645828">
    <property type="component" value="Unassembled WGS sequence"/>
</dbReference>
<evidence type="ECO:0000256" key="1">
    <source>
        <dbReference type="SAM" id="MobiDB-lite"/>
    </source>
</evidence>
<dbReference type="PANTHER" id="PTHR23232:SF142">
    <property type="entry name" value="GASTRULA ZINC FINGER PROTEIN XLCGF57.1-LIKE-RELATED"/>
    <property type="match status" value="1"/>
</dbReference>
<dbReference type="SUPFAM" id="SSF109640">
    <property type="entry name" value="KRAB domain (Kruppel-associated box)"/>
    <property type="match status" value="1"/>
</dbReference>
<feature type="domain" description="KRAB" evidence="2">
    <location>
        <begin position="4"/>
        <end position="74"/>
    </location>
</feature>
<proteinExistence type="predicted"/>
<comment type="caution">
    <text evidence="3">The sequence shown here is derived from an EMBL/GenBank/DDBJ whole genome shotgun (WGS) entry which is preliminary data.</text>
</comment>